<feature type="domain" description="MmeI-like C-terminal" evidence="2">
    <location>
        <begin position="30"/>
        <end position="96"/>
    </location>
</feature>
<dbReference type="AlphaFoldDB" id="A0A844DXQ3"/>
<dbReference type="Proteomes" id="UP000431304">
    <property type="component" value="Unassembled WGS sequence"/>
</dbReference>
<protein>
    <recommendedName>
        <fullName evidence="2">MmeI-like C-terminal domain-containing protein</fullName>
    </recommendedName>
</protein>
<evidence type="ECO:0000313" key="3">
    <source>
        <dbReference type="EMBL" id="MSD15049.1"/>
    </source>
</evidence>
<sequence>MPALDRPHRRSGSTEGSQPFVAGCRGGSALLRSRGNAYWTGSSLADLYDPLTMPTELLKAHNANNRAVMDAYGFSIKMSEADCVAELMRMYQKLTKEK</sequence>
<reference evidence="3 4" key="1">
    <citation type="journal article" date="2019" name="Nat. Med.">
        <title>A library of human gut bacterial isolates paired with longitudinal multiomics data enables mechanistic microbiome research.</title>
        <authorList>
            <person name="Poyet M."/>
            <person name="Groussin M."/>
            <person name="Gibbons S.M."/>
            <person name="Avila-Pacheco J."/>
            <person name="Jiang X."/>
            <person name="Kearney S.M."/>
            <person name="Perrotta A.R."/>
            <person name="Berdy B."/>
            <person name="Zhao S."/>
            <person name="Lieberman T.D."/>
            <person name="Swanson P.K."/>
            <person name="Smith M."/>
            <person name="Roesemann S."/>
            <person name="Alexander J.E."/>
            <person name="Rich S.A."/>
            <person name="Livny J."/>
            <person name="Vlamakis H."/>
            <person name="Clish C."/>
            <person name="Bullock K."/>
            <person name="Deik A."/>
            <person name="Scott J."/>
            <person name="Pierce K.A."/>
            <person name="Xavier R.J."/>
            <person name="Alm E.J."/>
        </authorList>
    </citation>
    <scope>NUCLEOTIDE SEQUENCE [LARGE SCALE GENOMIC DNA]</scope>
    <source>
        <strain evidence="3 4">BIOML-A3</strain>
    </source>
</reference>
<evidence type="ECO:0000259" key="2">
    <source>
        <dbReference type="Pfam" id="PF20467"/>
    </source>
</evidence>
<evidence type="ECO:0000256" key="1">
    <source>
        <dbReference type="SAM" id="MobiDB-lite"/>
    </source>
</evidence>
<dbReference type="EMBL" id="WKRA01000003">
    <property type="protein sequence ID" value="MSD15049.1"/>
    <property type="molecule type" value="Genomic_DNA"/>
</dbReference>
<gene>
    <name evidence="3" type="ORF">GKE72_02980</name>
</gene>
<organism evidence="3 4">
    <name type="scientific">Eubacterium ramulus</name>
    <dbReference type="NCBI Taxonomy" id="39490"/>
    <lineage>
        <taxon>Bacteria</taxon>
        <taxon>Bacillati</taxon>
        <taxon>Bacillota</taxon>
        <taxon>Clostridia</taxon>
        <taxon>Eubacteriales</taxon>
        <taxon>Eubacteriaceae</taxon>
        <taxon>Eubacterium</taxon>
    </lineage>
</organism>
<evidence type="ECO:0000313" key="4">
    <source>
        <dbReference type="Proteomes" id="UP000431304"/>
    </source>
</evidence>
<accession>A0A844DXQ3</accession>
<comment type="caution">
    <text evidence="3">The sequence shown here is derived from an EMBL/GenBank/DDBJ whole genome shotgun (WGS) entry which is preliminary data.</text>
</comment>
<proteinExistence type="predicted"/>
<feature type="region of interest" description="Disordered" evidence="1">
    <location>
        <begin position="1"/>
        <end position="21"/>
    </location>
</feature>
<dbReference type="InterPro" id="IPR046818">
    <property type="entry name" value="MmeI_C"/>
</dbReference>
<name>A0A844DXQ3_EUBRA</name>
<dbReference type="Pfam" id="PF20467">
    <property type="entry name" value="MmeI_C"/>
    <property type="match status" value="1"/>
</dbReference>